<dbReference type="GO" id="GO:0005634">
    <property type="term" value="C:nucleus"/>
    <property type="evidence" value="ECO:0007669"/>
    <property type="project" value="UniProtKB-SubCell"/>
</dbReference>
<comment type="similarity">
    <text evidence="2">Belongs to the importin beta family.</text>
</comment>
<dbReference type="OrthoDB" id="2016913at2759"/>
<dbReference type="STRING" id="294746.A5DFM2"/>
<dbReference type="PANTHER" id="PTHR12363">
    <property type="entry name" value="TRANSPORTIN 3 AND IMPORTIN 13"/>
    <property type="match status" value="1"/>
</dbReference>
<keyword evidence="3" id="KW-0813">Transport</keyword>
<accession>A5DFM2</accession>
<evidence type="ECO:0000256" key="4">
    <source>
        <dbReference type="ARBA" id="ARBA00023242"/>
    </source>
</evidence>
<dbReference type="InParanoid" id="A5DFM2"/>
<evidence type="ECO:0000313" key="5">
    <source>
        <dbReference type="EMBL" id="EDK37975.2"/>
    </source>
</evidence>
<dbReference type="PANTHER" id="PTHR12363:SF33">
    <property type="entry name" value="IMPORTIN-13"/>
    <property type="match status" value="1"/>
</dbReference>
<proteinExistence type="inferred from homology"/>
<dbReference type="InterPro" id="IPR011989">
    <property type="entry name" value="ARM-like"/>
</dbReference>
<dbReference type="Gene3D" id="1.25.10.10">
    <property type="entry name" value="Leucine-rich Repeat Variant"/>
    <property type="match status" value="1"/>
</dbReference>
<reference evidence="5 6" key="1">
    <citation type="journal article" date="2009" name="Nature">
        <title>Evolution of pathogenicity and sexual reproduction in eight Candida genomes.</title>
        <authorList>
            <person name="Butler G."/>
            <person name="Rasmussen M.D."/>
            <person name="Lin M.F."/>
            <person name="Santos M.A."/>
            <person name="Sakthikumar S."/>
            <person name="Munro C.A."/>
            <person name="Rheinbay E."/>
            <person name="Grabherr M."/>
            <person name="Forche A."/>
            <person name="Reedy J.L."/>
            <person name="Agrafioti I."/>
            <person name="Arnaud M.B."/>
            <person name="Bates S."/>
            <person name="Brown A.J."/>
            <person name="Brunke S."/>
            <person name="Costanzo M.C."/>
            <person name="Fitzpatrick D.A."/>
            <person name="de Groot P.W."/>
            <person name="Harris D."/>
            <person name="Hoyer L.L."/>
            <person name="Hube B."/>
            <person name="Klis F.M."/>
            <person name="Kodira C."/>
            <person name="Lennard N."/>
            <person name="Logue M.E."/>
            <person name="Martin R."/>
            <person name="Neiman A.M."/>
            <person name="Nikolaou E."/>
            <person name="Quail M.A."/>
            <person name="Quinn J."/>
            <person name="Santos M.C."/>
            <person name="Schmitzberger F.F."/>
            <person name="Sherlock G."/>
            <person name="Shah P."/>
            <person name="Silverstein K.A."/>
            <person name="Skrzypek M.S."/>
            <person name="Soll D."/>
            <person name="Staggs R."/>
            <person name="Stansfield I."/>
            <person name="Stumpf M.P."/>
            <person name="Sudbery P.E."/>
            <person name="Srikantha T."/>
            <person name="Zeng Q."/>
            <person name="Berman J."/>
            <person name="Berriman M."/>
            <person name="Heitman J."/>
            <person name="Gow N.A."/>
            <person name="Lorenz M.C."/>
            <person name="Birren B.W."/>
            <person name="Kellis M."/>
            <person name="Cuomo C.A."/>
        </authorList>
    </citation>
    <scope>NUCLEOTIDE SEQUENCE [LARGE SCALE GENOMIC DNA]</scope>
    <source>
        <strain evidence="6">ATCC 6260 / CBS 566 / DSM 6381 / JCM 1539 / NBRC 10279 / NRRL Y-324</strain>
    </source>
</reference>
<dbReference type="InterPro" id="IPR016024">
    <property type="entry name" value="ARM-type_fold"/>
</dbReference>
<dbReference type="eggNOG" id="KOG2022">
    <property type="taxonomic scope" value="Eukaryota"/>
</dbReference>
<dbReference type="Proteomes" id="UP000001997">
    <property type="component" value="Unassembled WGS sequence"/>
</dbReference>
<evidence type="ECO:0000256" key="2">
    <source>
        <dbReference type="ARBA" id="ARBA00007991"/>
    </source>
</evidence>
<dbReference type="EMBL" id="CH408156">
    <property type="protein sequence ID" value="EDK37975.2"/>
    <property type="molecule type" value="Genomic_DNA"/>
</dbReference>
<organism evidence="5 6">
    <name type="scientific">Meyerozyma guilliermondii (strain ATCC 6260 / CBS 566 / DSM 6381 / JCM 1539 / NBRC 10279 / NRRL Y-324)</name>
    <name type="common">Yeast</name>
    <name type="synonym">Candida guilliermondii</name>
    <dbReference type="NCBI Taxonomy" id="294746"/>
    <lineage>
        <taxon>Eukaryota</taxon>
        <taxon>Fungi</taxon>
        <taxon>Dikarya</taxon>
        <taxon>Ascomycota</taxon>
        <taxon>Saccharomycotina</taxon>
        <taxon>Pichiomycetes</taxon>
        <taxon>Debaryomycetaceae</taxon>
        <taxon>Meyerozyma</taxon>
    </lineage>
</organism>
<dbReference type="GO" id="GO:0005737">
    <property type="term" value="C:cytoplasm"/>
    <property type="evidence" value="ECO:0007669"/>
    <property type="project" value="TreeGrafter"/>
</dbReference>
<dbReference type="InterPro" id="IPR051345">
    <property type="entry name" value="Importin_beta-like_NTR"/>
</dbReference>
<evidence type="ECO:0000313" key="6">
    <source>
        <dbReference type="Proteomes" id="UP000001997"/>
    </source>
</evidence>
<dbReference type="RefSeq" id="XP_001486402.2">
    <property type="nucleotide sequence ID" value="XM_001486352.1"/>
</dbReference>
<dbReference type="HOGENOM" id="CLU_559100_0_0_1"/>
<sequence>MSFYENQCNALLPSINSIYSGGILDILMGIDRALKPTFVRFLSATQFFLKTSQGTPYLGKILDFLFSIIFSDDSNLSLIASRTILTLCQECRENLTEFLPVLEEILGEMLKSESIDNLIRQRLFNAYVSVAQMLKNPETIATTLLNLLNAIRHQFTAFMELHKSLNSEQEDYVISLLSCVNEVGKACQLPEELEDFYTAEQATQVNMYWESDPLTIKTLVLQIVEDFSRHFPSHAIVTEKCCLILRSGIGEPINGPFQFSFDSILLYMIAAMDREVANVVPHIFGLLEKYVSVNYKSLPTETLEAVIQRIFTSHLEFIKTEPDMVSSSVQLFATMLEKSPSSLVKLDTFKSSVVPLALDSLIAQETFILKAASKLWIHLLTLRRATKEDQDSVRYLMTNSGVGQVLTRNLLSSFLSSPRSNLEYYYPVFRNLIGKYPLEFKQWMAEQNADQAFINKLMITRGQRSANEVLKTLWMDVNHLTDYNSNSY</sequence>
<evidence type="ECO:0000256" key="3">
    <source>
        <dbReference type="ARBA" id="ARBA00022448"/>
    </source>
</evidence>
<keyword evidence="6" id="KW-1185">Reference proteome</keyword>
<comment type="subcellular location">
    <subcellularLocation>
        <location evidence="1">Nucleus</location>
    </subcellularLocation>
</comment>
<keyword evidence="4" id="KW-0539">Nucleus</keyword>
<dbReference type="GeneID" id="5127932"/>
<protein>
    <submittedName>
        <fullName evidence="5">Uncharacterized protein</fullName>
    </submittedName>
</protein>
<dbReference type="KEGG" id="pgu:PGUG_02073"/>
<name>A5DFM2_PICGU</name>
<dbReference type="SUPFAM" id="SSF48371">
    <property type="entry name" value="ARM repeat"/>
    <property type="match status" value="1"/>
</dbReference>
<gene>
    <name evidence="5" type="ORF">PGUG_02073</name>
</gene>
<dbReference type="AlphaFoldDB" id="A5DFM2"/>
<dbReference type="GO" id="GO:0006606">
    <property type="term" value="P:protein import into nucleus"/>
    <property type="evidence" value="ECO:0007669"/>
    <property type="project" value="TreeGrafter"/>
</dbReference>
<evidence type="ECO:0000256" key="1">
    <source>
        <dbReference type="ARBA" id="ARBA00004123"/>
    </source>
</evidence>